<reference evidence="3 4" key="1">
    <citation type="submission" date="2024-02" db="EMBL/GenBank/DDBJ databases">
        <authorList>
            <person name="Daric V."/>
            <person name="Darras S."/>
        </authorList>
    </citation>
    <scope>NUCLEOTIDE SEQUENCE [LARGE SCALE GENOMIC DNA]</scope>
</reference>
<feature type="signal peptide" evidence="1">
    <location>
        <begin position="1"/>
        <end position="16"/>
    </location>
</feature>
<keyword evidence="4" id="KW-1185">Reference proteome</keyword>
<gene>
    <name evidence="3" type="ORF">CVLEPA_LOCUS12254</name>
</gene>
<feature type="domain" description="Calcium-activated chloride channel N-terminal" evidence="2">
    <location>
        <begin position="106"/>
        <end position="138"/>
    </location>
</feature>
<organism evidence="3 4">
    <name type="scientific">Clavelina lepadiformis</name>
    <name type="common">Light-bulb sea squirt</name>
    <name type="synonym">Ascidia lepadiformis</name>
    <dbReference type="NCBI Taxonomy" id="159417"/>
    <lineage>
        <taxon>Eukaryota</taxon>
        <taxon>Metazoa</taxon>
        <taxon>Chordata</taxon>
        <taxon>Tunicata</taxon>
        <taxon>Ascidiacea</taxon>
        <taxon>Aplousobranchia</taxon>
        <taxon>Clavelinidae</taxon>
        <taxon>Clavelina</taxon>
    </lineage>
</organism>
<accession>A0ABP0FRR4</accession>
<dbReference type="EMBL" id="CAWYQH010000090">
    <property type="protein sequence ID" value="CAK8682033.1"/>
    <property type="molecule type" value="Genomic_DNA"/>
</dbReference>
<comment type="caution">
    <text evidence="3">The sequence shown here is derived from an EMBL/GenBank/DDBJ whole genome shotgun (WGS) entry which is preliminary data.</text>
</comment>
<name>A0ABP0FRR4_CLALP</name>
<dbReference type="Proteomes" id="UP001642483">
    <property type="component" value="Unassembled WGS sequence"/>
</dbReference>
<evidence type="ECO:0000256" key="1">
    <source>
        <dbReference type="SAM" id="SignalP"/>
    </source>
</evidence>
<feature type="chain" id="PRO_5046689696" description="Calcium-activated chloride channel N-terminal domain-containing protein" evidence="1">
    <location>
        <begin position="17"/>
        <end position="185"/>
    </location>
</feature>
<sequence>MKVLSLWFSFCLLTSFDDVIVSSLTVTISNNGYHGLLIAINFEVPESSQLIDAIKEVWTNASKPLYTVTKQRAYFDQITILVPKFWIEKIYQTAGRETYDARSYNIHNKEAPNEQNRMCNLRSTWEVILDSNDFANSNSPNVTFLDTTPMFGVVKPTSSKRYVLVSDISESIGWVMTSYMYRVEF</sequence>
<dbReference type="Pfam" id="PF08434">
    <property type="entry name" value="CLCA"/>
    <property type="match status" value="2"/>
</dbReference>
<evidence type="ECO:0000259" key="2">
    <source>
        <dbReference type="Pfam" id="PF08434"/>
    </source>
</evidence>
<evidence type="ECO:0000313" key="4">
    <source>
        <dbReference type="Proteomes" id="UP001642483"/>
    </source>
</evidence>
<evidence type="ECO:0000313" key="3">
    <source>
        <dbReference type="EMBL" id="CAK8682033.1"/>
    </source>
</evidence>
<proteinExistence type="predicted"/>
<dbReference type="InterPro" id="IPR013642">
    <property type="entry name" value="CLCA_N"/>
</dbReference>
<feature type="domain" description="Calcium-activated chloride channel N-terminal" evidence="2">
    <location>
        <begin position="26"/>
        <end position="101"/>
    </location>
</feature>
<keyword evidence="1" id="KW-0732">Signal</keyword>
<protein>
    <recommendedName>
        <fullName evidence="2">Calcium-activated chloride channel N-terminal domain-containing protein</fullName>
    </recommendedName>
</protein>